<sequence length="88" mass="9372">YMFHTIGELFLSPIGLSMVSAIAPVKLASLLMGVWLAGTGFANLLAGQLAAFTQSLGYLEVFASIGIIVIILGLVLLMFSKKIAHMME</sequence>
<keyword evidence="4 5" id="KW-0472">Membrane</keyword>
<organism evidence="6 7">
    <name type="scientific">Bacillus cereus</name>
    <dbReference type="NCBI Taxonomy" id="1396"/>
    <lineage>
        <taxon>Bacteria</taxon>
        <taxon>Bacillati</taxon>
        <taxon>Bacillota</taxon>
        <taxon>Bacilli</taxon>
        <taxon>Bacillales</taxon>
        <taxon>Bacillaceae</taxon>
        <taxon>Bacillus</taxon>
        <taxon>Bacillus cereus group</taxon>
    </lineage>
</organism>
<feature type="transmembrane region" description="Helical" evidence="5">
    <location>
        <begin position="58"/>
        <end position="79"/>
    </location>
</feature>
<evidence type="ECO:0000313" key="7">
    <source>
        <dbReference type="Proteomes" id="UP000308444"/>
    </source>
</evidence>
<accession>A0A9X9A797</accession>
<dbReference type="GO" id="GO:0022857">
    <property type="term" value="F:transmembrane transporter activity"/>
    <property type="evidence" value="ECO:0007669"/>
    <property type="project" value="InterPro"/>
</dbReference>
<proteinExistence type="predicted"/>
<evidence type="ECO:0000256" key="3">
    <source>
        <dbReference type="ARBA" id="ARBA00022989"/>
    </source>
</evidence>
<evidence type="ECO:0000256" key="4">
    <source>
        <dbReference type="ARBA" id="ARBA00023136"/>
    </source>
</evidence>
<dbReference type="Gene3D" id="1.20.1250.20">
    <property type="entry name" value="MFS general substrate transporter like domains"/>
    <property type="match status" value="1"/>
</dbReference>
<dbReference type="InterPro" id="IPR000109">
    <property type="entry name" value="POT_fam"/>
</dbReference>
<evidence type="ECO:0000256" key="1">
    <source>
        <dbReference type="ARBA" id="ARBA00004141"/>
    </source>
</evidence>
<evidence type="ECO:0000313" key="6">
    <source>
        <dbReference type="EMBL" id="TKI99969.1"/>
    </source>
</evidence>
<evidence type="ECO:0000256" key="2">
    <source>
        <dbReference type="ARBA" id="ARBA00022692"/>
    </source>
</evidence>
<feature type="non-terminal residue" evidence="6">
    <location>
        <position position="1"/>
    </location>
</feature>
<keyword evidence="2 5" id="KW-0812">Transmembrane</keyword>
<comment type="caution">
    <text evidence="6">The sequence shown here is derived from an EMBL/GenBank/DDBJ whole genome shotgun (WGS) entry which is preliminary data.</text>
</comment>
<dbReference type="AlphaFoldDB" id="A0A9X9A797"/>
<protein>
    <submittedName>
        <fullName evidence="6">Peptide MFS transporter</fullName>
    </submittedName>
</protein>
<dbReference type="GO" id="GO:0016020">
    <property type="term" value="C:membrane"/>
    <property type="evidence" value="ECO:0007669"/>
    <property type="project" value="UniProtKB-SubCell"/>
</dbReference>
<feature type="transmembrane region" description="Helical" evidence="5">
    <location>
        <begin position="6"/>
        <end position="23"/>
    </location>
</feature>
<dbReference type="InterPro" id="IPR036259">
    <property type="entry name" value="MFS_trans_sf"/>
</dbReference>
<reference evidence="6 7" key="1">
    <citation type="journal article" date="2019" name="Environ. Microbiol.">
        <title>An active ?-lactamase is a part of an orchestrated cell wall stress resistance network of Bacillus subtilis and related rhizosphere species.</title>
        <authorList>
            <person name="Bucher T."/>
            <person name="Keren-Paz A."/>
            <person name="Hausser J."/>
            <person name="Olender T."/>
            <person name="Cytryn E."/>
            <person name="Kolodkin-Gal I."/>
        </authorList>
    </citation>
    <scope>NUCLEOTIDE SEQUENCE [LARGE SCALE GENOMIC DNA]</scope>
    <source>
        <strain evidence="6 7">I32</strain>
    </source>
</reference>
<keyword evidence="3 5" id="KW-1133">Transmembrane helix</keyword>
<evidence type="ECO:0000256" key="5">
    <source>
        <dbReference type="SAM" id="Phobius"/>
    </source>
</evidence>
<comment type="subcellular location">
    <subcellularLocation>
        <location evidence="1">Membrane</location>
        <topology evidence="1">Multi-pass membrane protein</topology>
    </subcellularLocation>
</comment>
<gene>
    <name evidence="6" type="ORF">FC695_22730</name>
</gene>
<dbReference type="Proteomes" id="UP000308444">
    <property type="component" value="Unassembled WGS sequence"/>
</dbReference>
<dbReference type="Pfam" id="PF00854">
    <property type="entry name" value="PTR2"/>
    <property type="match status" value="1"/>
</dbReference>
<feature type="transmembrane region" description="Helical" evidence="5">
    <location>
        <begin position="30"/>
        <end position="52"/>
    </location>
</feature>
<dbReference type="SUPFAM" id="SSF103473">
    <property type="entry name" value="MFS general substrate transporter"/>
    <property type="match status" value="1"/>
</dbReference>
<name>A0A9X9A797_BACCE</name>
<dbReference type="EMBL" id="SZOH01001713">
    <property type="protein sequence ID" value="TKI99969.1"/>
    <property type="molecule type" value="Genomic_DNA"/>
</dbReference>